<keyword evidence="2" id="KW-1185">Reference proteome</keyword>
<protein>
    <submittedName>
        <fullName evidence="1">Uncharacterized protein</fullName>
    </submittedName>
</protein>
<evidence type="ECO:0000313" key="2">
    <source>
        <dbReference type="Proteomes" id="UP000033514"/>
    </source>
</evidence>
<organism evidence="1 2">
    <name type="scientific">Devosia soli</name>
    <dbReference type="NCBI Taxonomy" id="361041"/>
    <lineage>
        <taxon>Bacteria</taxon>
        <taxon>Pseudomonadati</taxon>
        <taxon>Pseudomonadota</taxon>
        <taxon>Alphaproteobacteria</taxon>
        <taxon>Hyphomicrobiales</taxon>
        <taxon>Devosiaceae</taxon>
        <taxon>Devosia</taxon>
    </lineage>
</organism>
<dbReference type="AlphaFoldDB" id="A0A0F5L245"/>
<accession>A0A0F5L245</accession>
<sequence>MTQGIEFLEVIYEQLHEAGIIRSKGEFSERLLGKSPSYLTSMRARKRVISGEVIMGLGDRLMAEIAELGSDPSHAQIRSELRRAVAWVNYHLADQTIPDGIVPWEQPTAKSPQAPKPMAWLRVLASILAIGSVGRISS</sequence>
<proteinExistence type="predicted"/>
<dbReference type="Pfam" id="PF20331">
    <property type="entry name" value="DUF6626"/>
    <property type="match status" value="1"/>
</dbReference>
<dbReference type="OrthoDB" id="8421655at2"/>
<comment type="caution">
    <text evidence="1">The sequence shown here is derived from an EMBL/GenBank/DDBJ whole genome shotgun (WGS) entry which is preliminary data.</text>
</comment>
<dbReference type="Proteomes" id="UP000033514">
    <property type="component" value="Unassembled WGS sequence"/>
</dbReference>
<gene>
    <name evidence="1" type="ORF">VW35_17010</name>
</gene>
<dbReference type="EMBL" id="LAJG01000042">
    <property type="protein sequence ID" value="KKB76496.1"/>
    <property type="molecule type" value="Genomic_DNA"/>
</dbReference>
<name>A0A0F5L245_9HYPH</name>
<dbReference type="InterPro" id="IPR046734">
    <property type="entry name" value="DUF6626"/>
</dbReference>
<dbReference type="PATRIC" id="fig|361041.3.peg.2805"/>
<evidence type="ECO:0000313" key="1">
    <source>
        <dbReference type="EMBL" id="KKB76496.1"/>
    </source>
</evidence>
<dbReference type="RefSeq" id="WP_046144286.1">
    <property type="nucleotide sequence ID" value="NZ_LAJG01000042.1"/>
</dbReference>
<reference evidence="1 2" key="1">
    <citation type="submission" date="2015-03" db="EMBL/GenBank/DDBJ databases">
        <authorList>
            <person name="Hassan Y.I."/>
            <person name="Lepp D."/>
            <person name="Zhou T."/>
        </authorList>
    </citation>
    <scope>NUCLEOTIDE SEQUENCE [LARGE SCALE GENOMIC DNA]</scope>
    <source>
        <strain evidence="1 2">GH2-10</strain>
    </source>
</reference>